<gene>
    <name evidence="2" type="primary">AFB1_1</name>
    <name evidence="2" type="ORF">GRS66_003374</name>
</gene>
<sequence length="224" mass="24492">MIFAPSFSLIKNILLVSFLISHSFAAKTLTSSSNDDTLARSAAADADMAFFMEFLNDFDTAFPQYTSYMMQNHLTLPQPVADYYYHMVDLASTADLQSDIAQSFPFTQFQTFITAFPWYTSLLNKASATTIYLPQHFITGETEATMTNSSYASQQNSVSNSVPFSTANAGQSMISMTNEENSTTALISASNSSSTSRTSQSQNGAHAKSLYFPMALFGIFAVAL</sequence>
<feature type="signal peptide" evidence="1">
    <location>
        <begin position="1"/>
        <end position="25"/>
    </location>
</feature>
<accession>A0A6C1DVC9</accession>
<organism evidence="2 3">
    <name type="scientific">Saccharomyces pastorianus</name>
    <name type="common">Lager yeast</name>
    <name type="synonym">Saccharomyces cerevisiae x Saccharomyces eubayanus</name>
    <dbReference type="NCBI Taxonomy" id="27292"/>
    <lineage>
        <taxon>Eukaryota</taxon>
        <taxon>Fungi</taxon>
        <taxon>Dikarya</taxon>
        <taxon>Ascomycota</taxon>
        <taxon>Saccharomycotina</taxon>
        <taxon>Saccharomycetes</taxon>
        <taxon>Saccharomycetales</taxon>
        <taxon>Saccharomycetaceae</taxon>
        <taxon>Saccharomyces</taxon>
    </lineage>
</organism>
<dbReference type="AlphaFoldDB" id="A0A6C1DVC9"/>
<dbReference type="EMBL" id="CP048993">
    <property type="protein sequence ID" value="QID81016.1"/>
    <property type="molecule type" value="Genomic_DNA"/>
</dbReference>
<evidence type="ECO:0000256" key="1">
    <source>
        <dbReference type="SAM" id="SignalP"/>
    </source>
</evidence>
<evidence type="ECO:0000313" key="3">
    <source>
        <dbReference type="Proteomes" id="UP000501346"/>
    </source>
</evidence>
<feature type="chain" id="PRO_5025489635" evidence="1">
    <location>
        <begin position="26"/>
        <end position="224"/>
    </location>
</feature>
<dbReference type="Proteomes" id="UP000501346">
    <property type="component" value="Chromosome ScXII"/>
</dbReference>
<dbReference type="InterPro" id="IPR000992">
    <property type="entry name" value="SRP1_TIP1"/>
</dbReference>
<dbReference type="Pfam" id="PF00660">
    <property type="entry name" value="SRP1_TIP1"/>
    <property type="match status" value="1"/>
</dbReference>
<keyword evidence="3" id="KW-1185">Reference proteome</keyword>
<evidence type="ECO:0000313" key="2">
    <source>
        <dbReference type="EMBL" id="QID81016.1"/>
    </source>
</evidence>
<reference evidence="2 3" key="1">
    <citation type="journal article" date="2019" name="BMC Genomics">
        <title>Chromosome level assembly and comparative genome analysis confirm lager-brewing yeasts originated from a single hybridization.</title>
        <authorList>
            <person name="Salazar A.N."/>
            <person name="Gorter de Vries A.R."/>
            <person name="van den Broek M."/>
            <person name="Brouwers N."/>
            <person name="de la Torre Cortes P."/>
            <person name="Kuijpers N.G.A."/>
            <person name="Daran J.G."/>
            <person name="Abeel T."/>
        </authorList>
    </citation>
    <scope>NUCLEOTIDE SEQUENCE [LARGE SCALE GENOMIC DNA]</scope>
    <source>
        <strain evidence="2 3">CBS 1483</strain>
    </source>
</reference>
<keyword evidence="1" id="KW-0732">Signal</keyword>
<dbReference type="OrthoDB" id="4069604at2759"/>
<proteinExistence type="predicted"/>
<protein>
    <submittedName>
        <fullName evidence="2">A-factor barrier protein 1</fullName>
    </submittedName>
</protein>
<name>A0A6C1DVC9_SACPS</name>